<organism evidence="1 2">
    <name type="scientific">Variovorax beijingensis</name>
    <dbReference type="NCBI Taxonomy" id="2496117"/>
    <lineage>
        <taxon>Bacteria</taxon>
        <taxon>Pseudomonadati</taxon>
        <taxon>Pseudomonadota</taxon>
        <taxon>Betaproteobacteria</taxon>
        <taxon>Burkholderiales</taxon>
        <taxon>Comamonadaceae</taxon>
        <taxon>Variovorax</taxon>
    </lineage>
</organism>
<sequence length="226" mass="24721">MRSFVRIQKKMSAADFLFSPEVQKLLKVVYAAPDQPLAPDELARRSKLDPADAARILEHLVGSGILKRQKPKADGSDTLTLDRSFVFHDELRSIALKSFAAAEPLRSMLRSKFKDSVLRAFLLGEDKDGTVELLVVHGQSIPDEAAMAAACQKLSKTIHRHLKVHVISNHRFNSLAVRDPLASKLAAAGALEIIAFGDTKAQPPVERVGLLQSAKKKLATLSRPSS</sequence>
<dbReference type="InterPro" id="IPR036388">
    <property type="entry name" value="WH-like_DNA-bd_sf"/>
</dbReference>
<dbReference type="InterPro" id="IPR036390">
    <property type="entry name" value="WH_DNA-bd_sf"/>
</dbReference>
<evidence type="ECO:0000313" key="2">
    <source>
        <dbReference type="Proteomes" id="UP000319722"/>
    </source>
</evidence>
<protein>
    <submittedName>
        <fullName evidence="1">Uncharacterized protein</fullName>
    </submittedName>
</protein>
<proteinExistence type="predicted"/>
<accession>A0A561BAY9</accession>
<dbReference type="AlphaFoldDB" id="A0A561BAY9"/>
<reference evidence="1 2" key="1">
    <citation type="submission" date="2019-06" db="EMBL/GenBank/DDBJ databases">
        <title>Sorghum-associated microbial communities from plants grown in Nebraska, USA.</title>
        <authorList>
            <person name="Schachtman D."/>
        </authorList>
    </citation>
    <scope>NUCLEOTIDE SEQUENCE [LARGE SCALE GENOMIC DNA]</scope>
    <source>
        <strain evidence="1 2">T529</strain>
    </source>
</reference>
<dbReference type="Gene3D" id="1.10.10.10">
    <property type="entry name" value="Winged helix-like DNA-binding domain superfamily/Winged helix DNA-binding domain"/>
    <property type="match status" value="1"/>
</dbReference>
<gene>
    <name evidence="1" type="ORF">FB547_11478</name>
</gene>
<dbReference type="EMBL" id="VIVL01000014">
    <property type="protein sequence ID" value="TWD76007.1"/>
    <property type="molecule type" value="Genomic_DNA"/>
</dbReference>
<comment type="caution">
    <text evidence="1">The sequence shown here is derived from an EMBL/GenBank/DDBJ whole genome shotgun (WGS) entry which is preliminary data.</text>
</comment>
<dbReference type="SUPFAM" id="SSF46785">
    <property type="entry name" value="Winged helix' DNA-binding domain"/>
    <property type="match status" value="1"/>
</dbReference>
<evidence type="ECO:0000313" key="1">
    <source>
        <dbReference type="EMBL" id="TWD76007.1"/>
    </source>
</evidence>
<name>A0A561BAY9_9BURK</name>
<dbReference type="Proteomes" id="UP000319722">
    <property type="component" value="Unassembled WGS sequence"/>
</dbReference>